<evidence type="ECO:0000256" key="1">
    <source>
        <dbReference type="ARBA" id="ARBA00004651"/>
    </source>
</evidence>
<comment type="subcellular location">
    <subcellularLocation>
        <location evidence="1">Cell membrane</location>
        <topology evidence="1">Multi-pass membrane protein</topology>
    </subcellularLocation>
</comment>
<dbReference type="PANTHER" id="PTHR30086">
    <property type="entry name" value="ARGININE EXPORTER PROTEIN ARGO"/>
    <property type="match status" value="1"/>
</dbReference>
<keyword evidence="7" id="KW-0732">Signal</keyword>
<dbReference type="RefSeq" id="WP_039843499.1">
    <property type="nucleotide sequence ID" value="NZ_CP006877.1"/>
</dbReference>
<dbReference type="GO" id="GO:0005886">
    <property type="term" value="C:plasma membrane"/>
    <property type="evidence" value="ECO:0007669"/>
    <property type="project" value="UniProtKB-SubCell"/>
</dbReference>
<dbReference type="InterPro" id="IPR001123">
    <property type="entry name" value="LeuE-type"/>
</dbReference>
<reference evidence="8 9" key="1">
    <citation type="submission" date="2013-11" db="EMBL/GenBank/DDBJ databases">
        <title>Complete genome sequence of Rhizobium gallicum bv. gallicum R602.</title>
        <authorList>
            <person name="Bustos P."/>
            <person name="Santamaria R.I."/>
            <person name="Lozano L."/>
            <person name="Acosta J.L."/>
            <person name="Ormeno-Orrillo E."/>
            <person name="Rogel M.A."/>
            <person name="Romero D."/>
            <person name="Cevallos M.A."/>
            <person name="Martinez-Romero E."/>
            <person name="Gonzalez V."/>
        </authorList>
    </citation>
    <scope>NUCLEOTIDE SEQUENCE [LARGE SCALE GENOMIC DNA]</scope>
    <source>
        <strain evidence="8 9">R602</strain>
    </source>
</reference>
<dbReference type="EMBL" id="CP006877">
    <property type="protein sequence ID" value="AJD39505.1"/>
    <property type="molecule type" value="Genomic_DNA"/>
</dbReference>
<evidence type="ECO:0000256" key="4">
    <source>
        <dbReference type="ARBA" id="ARBA00022989"/>
    </source>
</evidence>
<feature type="signal peptide" evidence="7">
    <location>
        <begin position="1"/>
        <end position="25"/>
    </location>
</feature>
<feature type="transmembrane region" description="Helical" evidence="6">
    <location>
        <begin position="70"/>
        <end position="91"/>
    </location>
</feature>
<evidence type="ECO:0000256" key="5">
    <source>
        <dbReference type="ARBA" id="ARBA00023136"/>
    </source>
</evidence>
<feature type="transmembrane region" description="Helical" evidence="6">
    <location>
        <begin position="144"/>
        <end position="168"/>
    </location>
</feature>
<dbReference type="Proteomes" id="UP000031368">
    <property type="component" value="Chromosome"/>
</dbReference>
<feature type="transmembrane region" description="Helical" evidence="6">
    <location>
        <begin position="41"/>
        <end position="63"/>
    </location>
</feature>
<dbReference type="AlphaFoldDB" id="A0A0B4WY76"/>
<feature type="transmembrane region" description="Helical" evidence="6">
    <location>
        <begin position="111"/>
        <end position="132"/>
    </location>
</feature>
<evidence type="ECO:0000256" key="2">
    <source>
        <dbReference type="ARBA" id="ARBA00022475"/>
    </source>
</evidence>
<keyword evidence="5 6" id="KW-0472">Membrane</keyword>
<dbReference type="Pfam" id="PF01810">
    <property type="entry name" value="LysE"/>
    <property type="match status" value="1"/>
</dbReference>
<dbReference type="KEGG" id="rga:RGR602_CH00131"/>
<evidence type="ECO:0000256" key="3">
    <source>
        <dbReference type="ARBA" id="ARBA00022692"/>
    </source>
</evidence>
<sequence>MTLTSLLVFAGALFMAAGSPGPSVAALVARVLSKGTRDVLPFLAAMWIGEAIWLTCAVAGLAAVAETFHLAFVAIKWLGVCYLLYLAWKMWFASQDQNEEKLPEAQSAAKLFFAGMTVTLGNPKIMMFYVALLPSIIDIQSVSIVGWTELVATMFVVLILIDVSWALLASKARGFLKSRRAIRIANRASAGTMAGAAVAIAMR</sequence>
<dbReference type="GO" id="GO:0015171">
    <property type="term" value="F:amino acid transmembrane transporter activity"/>
    <property type="evidence" value="ECO:0007669"/>
    <property type="project" value="TreeGrafter"/>
</dbReference>
<gene>
    <name evidence="8" type="ORF">RGR602_CH00131</name>
</gene>
<keyword evidence="2" id="KW-1003">Cell membrane</keyword>
<accession>A0A0B4WY76</accession>
<keyword evidence="4 6" id="KW-1133">Transmembrane helix</keyword>
<evidence type="ECO:0000313" key="8">
    <source>
        <dbReference type="EMBL" id="AJD39505.1"/>
    </source>
</evidence>
<organism evidence="8 9">
    <name type="scientific">Rhizobium gallicum bv. gallicum R602sp</name>
    <dbReference type="NCBI Taxonomy" id="1041138"/>
    <lineage>
        <taxon>Bacteria</taxon>
        <taxon>Pseudomonadati</taxon>
        <taxon>Pseudomonadota</taxon>
        <taxon>Alphaproteobacteria</taxon>
        <taxon>Hyphomicrobiales</taxon>
        <taxon>Rhizobiaceae</taxon>
        <taxon>Rhizobium/Agrobacterium group</taxon>
        <taxon>Rhizobium</taxon>
    </lineage>
</organism>
<dbReference type="HOGENOM" id="CLU_079569_2_2_5"/>
<keyword evidence="9" id="KW-1185">Reference proteome</keyword>
<feature type="chain" id="PRO_5002110920" evidence="7">
    <location>
        <begin position="26"/>
        <end position="203"/>
    </location>
</feature>
<evidence type="ECO:0000256" key="7">
    <source>
        <dbReference type="SAM" id="SignalP"/>
    </source>
</evidence>
<evidence type="ECO:0000256" key="6">
    <source>
        <dbReference type="SAM" id="Phobius"/>
    </source>
</evidence>
<proteinExistence type="predicted"/>
<dbReference type="PANTHER" id="PTHR30086:SF20">
    <property type="entry name" value="ARGININE EXPORTER PROTEIN ARGO-RELATED"/>
    <property type="match status" value="1"/>
</dbReference>
<evidence type="ECO:0000313" key="9">
    <source>
        <dbReference type="Proteomes" id="UP000031368"/>
    </source>
</evidence>
<protein>
    <submittedName>
        <fullName evidence="8">LysE family amino acid efflux protein</fullName>
    </submittedName>
</protein>
<name>A0A0B4WY76_9HYPH</name>
<keyword evidence="3 6" id="KW-0812">Transmembrane</keyword>